<dbReference type="OrthoDB" id="4829830at2"/>
<keyword evidence="4" id="KW-1185">Reference proteome</keyword>
<organism evidence="3 4">
    <name type="scientific">Mycobacterium aquaticum</name>
    <dbReference type="NCBI Taxonomy" id="1927124"/>
    <lineage>
        <taxon>Bacteria</taxon>
        <taxon>Bacillati</taxon>
        <taxon>Actinomycetota</taxon>
        <taxon>Actinomycetes</taxon>
        <taxon>Mycobacteriales</taxon>
        <taxon>Mycobacteriaceae</taxon>
        <taxon>Mycobacterium</taxon>
    </lineage>
</organism>
<name>A0A1X0B461_9MYCO</name>
<evidence type="ECO:0000313" key="4">
    <source>
        <dbReference type="Proteomes" id="UP000192448"/>
    </source>
</evidence>
<evidence type="ECO:0000256" key="1">
    <source>
        <dbReference type="SAM" id="MobiDB-lite"/>
    </source>
</evidence>
<feature type="region of interest" description="Disordered" evidence="1">
    <location>
        <begin position="1"/>
        <end position="100"/>
    </location>
</feature>
<keyword evidence="2" id="KW-0472">Membrane</keyword>
<dbReference type="STRING" id="1927124.BST13_09895"/>
<comment type="caution">
    <text evidence="3">The sequence shown here is derived from an EMBL/GenBank/DDBJ whole genome shotgun (WGS) entry which is preliminary data.</text>
</comment>
<dbReference type="Proteomes" id="UP000192448">
    <property type="component" value="Unassembled WGS sequence"/>
</dbReference>
<feature type="compositionally biased region" description="Pro residues" evidence="1">
    <location>
        <begin position="54"/>
        <end position="100"/>
    </location>
</feature>
<reference evidence="3 4" key="1">
    <citation type="submission" date="2017-02" db="EMBL/GenBank/DDBJ databases">
        <title>The new phylogeny of genus Mycobacterium.</title>
        <authorList>
            <person name="Tortoli E."/>
            <person name="Trovato A."/>
            <person name="Cirillo D.M."/>
        </authorList>
    </citation>
    <scope>NUCLEOTIDE SEQUENCE [LARGE SCALE GENOMIC DNA]</scope>
    <source>
        <strain evidence="3 4">RW6</strain>
    </source>
</reference>
<keyword evidence="2" id="KW-0812">Transmembrane</keyword>
<feature type="transmembrane region" description="Helical" evidence="2">
    <location>
        <begin position="229"/>
        <end position="259"/>
    </location>
</feature>
<dbReference type="EMBL" id="MVHF01000007">
    <property type="protein sequence ID" value="ORA36995.1"/>
    <property type="molecule type" value="Genomic_DNA"/>
</dbReference>
<sequence>MNVSNQPPPGNYPPPPPGGFPPPPQGGGGYQPPHGGGYQPPQGGGFQPQGGGGYPPPPPPQQGGYPPPPQGGYPPPPPPGGPGGYPPPPPPGAPGYPPPGYGQQGAAYSVGEAFSWAWNKFSKNAAALIVPTLVYGLIVGVIAGVAYGLAIAMASSSTSSYGSYGSDYEYSASYSLGAGSIAVLLLGGLILIVLMAVVSSAYLSGVIDIANGQPVTIGSFFKPRQLGNFIIAGLIVGVLSAIGSICFIGSIVVGIFTLFTLPAILDRNLSAIDAIKTSFELVKSNFVNALVAYIVIFVTIFVGELLCGIGLLVAAPVAALFLVYTWRRLTGAQVAPLTP</sequence>
<dbReference type="AlphaFoldDB" id="A0A1X0B461"/>
<proteinExistence type="predicted"/>
<evidence type="ECO:0008006" key="5">
    <source>
        <dbReference type="Google" id="ProtNLM"/>
    </source>
</evidence>
<dbReference type="RefSeq" id="WP_083163130.1">
    <property type="nucleotide sequence ID" value="NZ_MVHF01000007.1"/>
</dbReference>
<evidence type="ECO:0000256" key="2">
    <source>
        <dbReference type="SAM" id="Phobius"/>
    </source>
</evidence>
<accession>A0A1X0B461</accession>
<keyword evidence="2" id="KW-1133">Transmembrane helix</keyword>
<feature type="transmembrane region" description="Helical" evidence="2">
    <location>
        <begin position="290"/>
        <end position="323"/>
    </location>
</feature>
<feature type="transmembrane region" description="Helical" evidence="2">
    <location>
        <begin position="125"/>
        <end position="154"/>
    </location>
</feature>
<evidence type="ECO:0000313" key="3">
    <source>
        <dbReference type="EMBL" id="ORA36995.1"/>
    </source>
</evidence>
<protein>
    <recommendedName>
        <fullName evidence="5">Integral membrane protein</fullName>
    </recommendedName>
</protein>
<feature type="compositionally biased region" description="Pro residues" evidence="1">
    <location>
        <begin position="1"/>
        <end position="25"/>
    </location>
</feature>
<feature type="transmembrane region" description="Helical" evidence="2">
    <location>
        <begin position="174"/>
        <end position="198"/>
    </location>
</feature>
<gene>
    <name evidence="3" type="ORF">BST13_09895</name>
</gene>
<feature type="compositionally biased region" description="Gly residues" evidence="1">
    <location>
        <begin position="26"/>
        <end position="53"/>
    </location>
</feature>